<dbReference type="Gene3D" id="1.10.8.730">
    <property type="match status" value="1"/>
</dbReference>
<dbReference type="Gene3D" id="3.40.50.300">
    <property type="entry name" value="P-loop containing nucleotide triphosphate hydrolases"/>
    <property type="match status" value="1"/>
</dbReference>
<name>A0A1W1VSN8_9FIRM</name>
<dbReference type="InterPro" id="IPR051162">
    <property type="entry name" value="T4SS_component"/>
</dbReference>
<gene>
    <name evidence="3" type="ORF">SAMN00808754_1474</name>
</gene>
<dbReference type="AlphaFoldDB" id="A0A1W1VSN8"/>
<dbReference type="EMBL" id="LT838272">
    <property type="protein sequence ID" value="SMB96387.1"/>
    <property type="molecule type" value="Genomic_DNA"/>
</dbReference>
<accession>A0A1W1VSN8</accession>
<dbReference type="Pfam" id="PF19044">
    <property type="entry name" value="P-loop_TraG"/>
    <property type="match status" value="1"/>
</dbReference>
<dbReference type="CDD" id="cd01127">
    <property type="entry name" value="TrwB_TraG_TraD_VirD4"/>
    <property type="match status" value="2"/>
</dbReference>
<feature type="domain" description="TraG P-loop" evidence="2">
    <location>
        <begin position="256"/>
        <end position="559"/>
    </location>
</feature>
<proteinExistence type="predicted"/>
<evidence type="ECO:0000313" key="4">
    <source>
        <dbReference type="Proteomes" id="UP000192569"/>
    </source>
</evidence>
<dbReference type="STRING" id="698762.SAMN00808754_1474"/>
<dbReference type="PANTHER" id="PTHR30121">
    <property type="entry name" value="UNCHARACTERIZED PROTEIN YJGR-RELATED"/>
    <property type="match status" value="1"/>
</dbReference>
<evidence type="ECO:0000313" key="3">
    <source>
        <dbReference type="EMBL" id="SMB96387.1"/>
    </source>
</evidence>
<organism evidence="3 4">
    <name type="scientific">Thermanaeromonas toyohensis ToBE</name>
    <dbReference type="NCBI Taxonomy" id="698762"/>
    <lineage>
        <taxon>Bacteria</taxon>
        <taxon>Bacillati</taxon>
        <taxon>Bacillota</taxon>
        <taxon>Clostridia</taxon>
        <taxon>Neomoorellales</taxon>
        <taxon>Neomoorellaceae</taxon>
        <taxon>Thermanaeromonas</taxon>
    </lineage>
</organism>
<dbReference type="PANTHER" id="PTHR30121:SF6">
    <property type="entry name" value="SLR6007 PROTEIN"/>
    <property type="match status" value="1"/>
</dbReference>
<feature type="region of interest" description="Disordered" evidence="1">
    <location>
        <begin position="1"/>
        <end position="33"/>
    </location>
</feature>
<protein>
    <submittedName>
        <fullName evidence="3">AAA-like domain-containing protein</fullName>
    </submittedName>
</protein>
<dbReference type="InterPro" id="IPR027417">
    <property type="entry name" value="P-loop_NTPase"/>
</dbReference>
<reference evidence="3 4" key="1">
    <citation type="submission" date="2017-04" db="EMBL/GenBank/DDBJ databases">
        <authorList>
            <person name="Afonso C.L."/>
            <person name="Miller P.J."/>
            <person name="Scott M.A."/>
            <person name="Spackman E."/>
            <person name="Goraichik I."/>
            <person name="Dimitrov K.M."/>
            <person name="Suarez D.L."/>
            <person name="Swayne D.E."/>
        </authorList>
    </citation>
    <scope>NUCLEOTIDE SEQUENCE [LARGE SCALE GENOMIC DNA]</scope>
    <source>
        <strain evidence="3 4">ToBE</strain>
    </source>
</reference>
<dbReference type="Proteomes" id="UP000192569">
    <property type="component" value="Chromosome I"/>
</dbReference>
<dbReference type="InterPro" id="IPR043964">
    <property type="entry name" value="P-loop_TraG"/>
</dbReference>
<keyword evidence="4" id="KW-1185">Reference proteome</keyword>
<sequence>MLRWLKRSQRSKGKEAGPPAVGADAGRGMEHDPEDLDPLENVPAPFRLVSPDGIELAPRHVRLGDYYKRVYIMRIVPEYLDVGWLDELWNAPGVEVCVYLVPPPPRSVTKKLTRKMVELTSQYNLEVVKRGSVTNKPELEIAIEEIEGLRRIIHGGEDRMIYACLLVSITARTEEELRLRCQQVEDAVAAAGAKLEVIEFWQEEALRHLMPFGMVPKGGLKRYQYHNLLTGGASTLMPLLTADFSHAGGIFWGFNRHTRAPVFVDLWRPDLMNSHMFILGRSGSGKTVTTMLMALRQAVRGVMAVFLDVEGEYFKLARQFGGFHVRLDPSAEPVFNPLDIRPEWDEYEKREYVDVPGKVREVAALLEAVLENRGEKLDVEGVTALEEALKAEYTERGITRDPESLYHPGGEKLPDGTFAVGKHYKRMPTLSDVAARLERMGAERVAFLLRPFLRTGTLGFFDGETKVDPRDARILVFDLKAVEKDAFLRFYATQVVFMWLWEHLVKGRRQQRKLLVVDEAWTFLRHANSATFLLNGTKRGRKYNTAMVLTTQSFRDFNSEEGRNILAQCPTCFLMRTEPAEAKMVGAALNLSEGCIDFITRRECGKGDGILYVEGEVAAVHFDLAEWERELLGLQPAEPSQFGTL</sequence>
<evidence type="ECO:0000256" key="1">
    <source>
        <dbReference type="SAM" id="MobiDB-lite"/>
    </source>
</evidence>
<dbReference type="SUPFAM" id="SSF52540">
    <property type="entry name" value="P-loop containing nucleoside triphosphate hydrolases"/>
    <property type="match status" value="1"/>
</dbReference>
<feature type="compositionally biased region" description="Basic residues" evidence="1">
    <location>
        <begin position="1"/>
        <end position="11"/>
    </location>
</feature>
<evidence type="ECO:0000259" key="2">
    <source>
        <dbReference type="Pfam" id="PF19044"/>
    </source>
</evidence>